<comment type="caution">
    <text evidence="4">The sequence shown here is derived from an EMBL/GenBank/DDBJ whole genome shotgun (WGS) entry which is preliminary data.</text>
</comment>
<evidence type="ECO:0000256" key="2">
    <source>
        <dbReference type="PROSITE-ProRule" id="PRU00335"/>
    </source>
</evidence>
<feature type="DNA-binding region" description="H-T-H motif" evidence="2">
    <location>
        <begin position="32"/>
        <end position="51"/>
    </location>
</feature>
<dbReference type="AlphaFoldDB" id="A0A9E2KAY4"/>
<dbReference type="InterPro" id="IPR050624">
    <property type="entry name" value="HTH-type_Tx_Regulator"/>
</dbReference>
<dbReference type="PROSITE" id="PS50977">
    <property type="entry name" value="HTH_TETR_2"/>
    <property type="match status" value="1"/>
</dbReference>
<evidence type="ECO:0000313" key="5">
    <source>
        <dbReference type="Proteomes" id="UP000824229"/>
    </source>
</evidence>
<reference evidence="4" key="2">
    <citation type="submission" date="2021-04" db="EMBL/GenBank/DDBJ databases">
        <authorList>
            <person name="Gilroy R."/>
        </authorList>
    </citation>
    <scope>NUCLEOTIDE SEQUENCE</scope>
    <source>
        <strain evidence="4">B5-657</strain>
    </source>
</reference>
<proteinExistence type="predicted"/>
<accession>A0A9E2KAY4</accession>
<dbReference type="PANTHER" id="PTHR43479">
    <property type="entry name" value="ACREF/ENVCD OPERON REPRESSOR-RELATED"/>
    <property type="match status" value="1"/>
</dbReference>
<dbReference type="Gene3D" id="1.10.357.10">
    <property type="entry name" value="Tetracycline Repressor, domain 2"/>
    <property type="match status" value="1"/>
</dbReference>
<dbReference type="PRINTS" id="PR00455">
    <property type="entry name" value="HTHTETR"/>
</dbReference>
<organism evidence="4 5">
    <name type="scientific">Candidatus Cellulosilyticum pullistercoris</name>
    <dbReference type="NCBI Taxonomy" id="2838521"/>
    <lineage>
        <taxon>Bacteria</taxon>
        <taxon>Bacillati</taxon>
        <taxon>Bacillota</taxon>
        <taxon>Clostridia</taxon>
        <taxon>Lachnospirales</taxon>
        <taxon>Cellulosilyticaceae</taxon>
        <taxon>Cellulosilyticum</taxon>
    </lineage>
</organism>
<dbReference type="SUPFAM" id="SSF46689">
    <property type="entry name" value="Homeodomain-like"/>
    <property type="match status" value="1"/>
</dbReference>
<evidence type="ECO:0000256" key="1">
    <source>
        <dbReference type="ARBA" id="ARBA00023125"/>
    </source>
</evidence>
<keyword evidence="1 2" id="KW-0238">DNA-binding</keyword>
<dbReference type="InterPro" id="IPR023772">
    <property type="entry name" value="DNA-bd_HTH_TetR-type_CS"/>
</dbReference>
<dbReference type="PROSITE" id="PS01081">
    <property type="entry name" value="HTH_TETR_1"/>
    <property type="match status" value="1"/>
</dbReference>
<evidence type="ECO:0000259" key="3">
    <source>
        <dbReference type="PROSITE" id="PS50977"/>
    </source>
</evidence>
<dbReference type="GO" id="GO:0003677">
    <property type="term" value="F:DNA binding"/>
    <property type="evidence" value="ECO:0007669"/>
    <property type="project" value="UniProtKB-UniRule"/>
</dbReference>
<dbReference type="Pfam" id="PF00440">
    <property type="entry name" value="TetR_N"/>
    <property type="match status" value="1"/>
</dbReference>
<name>A0A9E2KAY4_9FIRM</name>
<dbReference type="Proteomes" id="UP000824229">
    <property type="component" value="Unassembled WGS sequence"/>
</dbReference>
<dbReference type="PANTHER" id="PTHR43479:SF11">
    <property type="entry name" value="ACREF_ENVCD OPERON REPRESSOR-RELATED"/>
    <property type="match status" value="1"/>
</dbReference>
<gene>
    <name evidence="4" type="ORF">H9872_02510</name>
</gene>
<dbReference type="InterPro" id="IPR009057">
    <property type="entry name" value="Homeodomain-like_sf"/>
</dbReference>
<feature type="domain" description="HTH tetR-type" evidence="3">
    <location>
        <begin position="9"/>
        <end position="69"/>
    </location>
</feature>
<dbReference type="InterPro" id="IPR001647">
    <property type="entry name" value="HTH_TetR"/>
</dbReference>
<dbReference type="EMBL" id="JAHLFQ010000047">
    <property type="protein sequence ID" value="MBU3803618.1"/>
    <property type="molecule type" value="Genomic_DNA"/>
</dbReference>
<reference evidence="4" key="1">
    <citation type="journal article" date="2021" name="PeerJ">
        <title>Extensive microbial diversity within the chicken gut microbiome revealed by metagenomics and culture.</title>
        <authorList>
            <person name="Gilroy R."/>
            <person name="Ravi A."/>
            <person name="Getino M."/>
            <person name="Pursley I."/>
            <person name="Horton D.L."/>
            <person name="Alikhan N.F."/>
            <person name="Baker D."/>
            <person name="Gharbi K."/>
            <person name="Hall N."/>
            <person name="Watson M."/>
            <person name="Adriaenssens E.M."/>
            <person name="Foster-Nyarko E."/>
            <person name="Jarju S."/>
            <person name="Secka A."/>
            <person name="Antonio M."/>
            <person name="Oren A."/>
            <person name="Chaudhuri R.R."/>
            <person name="La Ragione R."/>
            <person name="Hildebrand F."/>
            <person name="Pallen M.J."/>
        </authorList>
    </citation>
    <scope>NUCLEOTIDE SEQUENCE</scope>
    <source>
        <strain evidence="4">B5-657</strain>
    </source>
</reference>
<evidence type="ECO:0000313" key="4">
    <source>
        <dbReference type="EMBL" id="MBU3803618.1"/>
    </source>
</evidence>
<sequence length="196" mass="22965">MGKIKEKQQYKRQMLLETAFHLFTSKGINETTIQDIAREAGVAKGTFYLYFKDKYDLIEKLRARKAAKLFEDAVRFSRNQEYANFTEQFLIIVDYIIDELTENRDLLKFIYKNLSMGGINIRLEGEEETYSPVSIFEMFEQRALEDQLILENPKAIFFMIIELVGSTCYTSILLNVPLPIEEYKPHLYAAIKKLLC</sequence>
<protein>
    <submittedName>
        <fullName evidence="4">TetR/AcrR family transcriptional regulator</fullName>
    </submittedName>
</protein>